<gene>
    <name evidence="2" type="ORF">K7432_017910</name>
</gene>
<feature type="compositionally biased region" description="Polar residues" evidence="1">
    <location>
        <begin position="1"/>
        <end position="15"/>
    </location>
</feature>
<dbReference type="Proteomes" id="UP001479436">
    <property type="component" value="Unassembled WGS sequence"/>
</dbReference>
<reference evidence="2 3" key="1">
    <citation type="submission" date="2023-04" db="EMBL/GenBank/DDBJ databases">
        <title>Genome of Basidiobolus ranarum AG-B5.</title>
        <authorList>
            <person name="Stajich J.E."/>
            <person name="Carter-House D."/>
            <person name="Gryganskyi A."/>
        </authorList>
    </citation>
    <scope>NUCLEOTIDE SEQUENCE [LARGE SCALE GENOMIC DNA]</scope>
    <source>
        <strain evidence="2 3">AG-B5</strain>
    </source>
</reference>
<feature type="region of interest" description="Disordered" evidence="1">
    <location>
        <begin position="1"/>
        <end position="118"/>
    </location>
</feature>
<keyword evidence="3" id="KW-1185">Reference proteome</keyword>
<comment type="caution">
    <text evidence="2">The sequence shown here is derived from an EMBL/GenBank/DDBJ whole genome shotgun (WGS) entry which is preliminary data.</text>
</comment>
<feature type="non-terminal residue" evidence="2">
    <location>
        <position position="1"/>
    </location>
</feature>
<evidence type="ECO:0000313" key="3">
    <source>
        <dbReference type="Proteomes" id="UP001479436"/>
    </source>
</evidence>
<feature type="compositionally biased region" description="Low complexity" evidence="1">
    <location>
        <begin position="100"/>
        <end position="118"/>
    </location>
</feature>
<feature type="compositionally biased region" description="Polar residues" evidence="1">
    <location>
        <begin position="39"/>
        <end position="97"/>
    </location>
</feature>
<dbReference type="EMBL" id="JASJQH010004639">
    <property type="protein sequence ID" value="KAK9753841.1"/>
    <property type="molecule type" value="Genomic_DNA"/>
</dbReference>
<evidence type="ECO:0000313" key="2">
    <source>
        <dbReference type="EMBL" id="KAK9753841.1"/>
    </source>
</evidence>
<proteinExistence type="predicted"/>
<protein>
    <recommendedName>
        <fullName evidence="4">Merozoite surface protein 2</fullName>
    </recommendedName>
</protein>
<sequence length="118" mass="12118">SIGNEDQNTNPTDRNVSGRDGDTGNDDKSNQQRDRASDSVLSRSRTSDPSGNPTPTRDSTAPENELTTTNVRGNEPSATSSLESTISDAPKPTNSLAVVSPSGSTTASSPPAAPTACN</sequence>
<feature type="non-terminal residue" evidence="2">
    <location>
        <position position="118"/>
    </location>
</feature>
<evidence type="ECO:0000256" key="1">
    <source>
        <dbReference type="SAM" id="MobiDB-lite"/>
    </source>
</evidence>
<name>A0ABR2WCS6_9FUNG</name>
<evidence type="ECO:0008006" key="4">
    <source>
        <dbReference type="Google" id="ProtNLM"/>
    </source>
</evidence>
<organism evidence="2 3">
    <name type="scientific">Basidiobolus ranarum</name>
    <dbReference type="NCBI Taxonomy" id="34480"/>
    <lineage>
        <taxon>Eukaryota</taxon>
        <taxon>Fungi</taxon>
        <taxon>Fungi incertae sedis</taxon>
        <taxon>Zoopagomycota</taxon>
        <taxon>Entomophthoromycotina</taxon>
        <taxon>Basidiobolomycetes</taxon>
        <taxon>Basidiobolales</taxon>
        <taxon>Basidiobolaceae</taxon>
        <taxon>Basidiobolus</taxon>
    </lineage>
</organism>
<accession>A0ABR2WCS6</accession>
<feature type="compositionally biased region" description="Basic and acidic residues" evidence="1">
    <location>
        <begin position="16"/>
        <end position="37"/>
    </location>
</feature>